<feature type="transmembrane region" description="Helical" evidence="6">
    <location>
        <begin position="260"/>
        <end position="280"/>
    </location>
</feature>
<comment type="caution">
    <text evidence="7">The sequence shown here is derived from an EMBL/GenBank/DDBJ whole genome shotgun (WGS) entry which is preliminary data.</text>
</comment>
<feature type="transmembrane region" description="Helical" evidence="6">
    <location>
        <begin position="360"/>
        <end position="381"/>
    </location>
</feature>
<dbReference type="PANTHER" id="PTHR43298:SF2">
    <property type="entry name" value="FMN_FAD EXPORTER YEEO-RELATED"/>
    <property type="match status" value="1"/>
</dbReference>
<evidence type="ECO:0000256" key="6">
    <source>
        <dbReference type="SAM" id="Phobius"/>
    </source>
</evidence>
<feature type="transmembrane region" description="Helical" evidence="6">
    <location>
        <begin position="62"/>
        <end position="82"/>
    </location>
</feature>
<feature type="transmembrane region" description="Helical" evidence="6">
    <location>
        <begin position="169"/>
        <end position="190"/>
    </location>
</feature>
<sequence length="589" mass="63940">MQDRQLQRSDFFLKSIYGKYLTASVLAMLATSVSGMIDTVIVGRFMGETGLSAMSLVSPVYLVYYTVGAVVGMGGSIAANMAIGRNDYAGYRRLFTLSFWTALALCAVTTALGLAFLDGLVALLGGEGETGELMRDYLYWYVLGGSFTLVIYIPLNFLKMEGKPQVSSFLFLLSSGLNVLLTWLFMSPVFGMGIKGASIATGLSMGVTALIGLWILFTRTANTRLVSLKGAPLGRLFADMLICGSPNGCNNLFNALRLMAVNSIILGIGAELFLPAFAMIKSVSDLLTGVVTGVASALMPIVGVYYGERDRESIRRVCRKALQLGGGLTLAAAAIVAAFPGTICALFNISDPAVVSSGEYGLRCLAASFVFGFFDLMLSGYFNTVKRPMLSNLILGLRLLVYLAPAALLLGRAMGIEGVWLSFIAAEALTLVTVAAVVWAIRRRRPELDGLLLESSSEQEISFSVENSLDDIVFASEKISGFCEESGIGMKTAMRLSLAIEEMLTVIITYCMDREKKQYIDIRIVKLEDGVLLRIRNTGRIFDPVRFYEENKDREDMADSVLGIKMIAGTAKQIEFHDTFGTNNLLIRF</sequence>
<dbReference type="Proteomes" id="UP000886876">
    <property type="component" value="Unassembled WGS sequence"/>
</dbReference>
<dbReference type="GO" id="GO:0005524">
    <property type="term" value="F:ATP binding"/>
    <property type="evidence" value="ECO:0007669"/>
    <property type="project" value="UniProtKB-KW"/>
</dbReference>
<feature type="transmembrane region" description="Helical" evidence="6">
    <location>
        <begin position="393"/>
        <end position="413"/>
    </location>
</feature>
<keyword evidence="6" id="KW-1133">Transmembrane helix</keyword>
<feature type="transmembrane region" description="Helical" evidence="6">
    <location>
        <begin position="94"/>
        <end position="117"/>
    </location>
</feature>
<accession>A0A9D1K7F5</accession>
<comment type="function">
    <text evidence="1">Multidrug efflux pump.</text>
</comment>
<dbReference type="InterPro" id="IPR050222">
    <property type="entry name" value="MATE_MdtK"/>
</dbReference>
<keyword evidence="7" id="KW-0067">ATP-binding</keyword>
<feature type="transmembrane region" description="Helical" evidence="6">
    <location>
        <begin position="286"/>
        <end position="307"/>
    </location>
</feature>
<feature type="transmembrane region" description="Helical" evidence="6">
    <location>
        <begin position="419"/>
        <end position="441"/>
    </location>
</feature>
<evidence type="ECO:0000256" key="4">
    <source>
        <dbReference type="ARBA" id="ARBA00022448"/>
    </source>
</evidence>
<dbReference type="EMBL" id="DVJS01000052">
    <property type="protein sequence ID" value="HIS96793.1"/>
    <property type="molecule type" value="Genomic_DNA"/>
</dbReference>
<reference evidence="7" key="1">
    <citation type="submission" date="2020-10" db="EMBL/GenBank/DDBJ databases">
        <authorList>
            <person name="Gilroy R."/>
        </authorList>
    </citation>
    <scope>NUCLEOTIDE SEQUENCE</scope>
    <source>
        <strain evidence="7">ChiHecec3B27-6122</strain>
    </source>
</reference>
<dbReference type="Pfam" id="PF01554">
    <property type="entry name" value="MatE"/>
    <property type="match status" value="2"/>
</dbReference>
<gene>
    <name evidence="7" type="ORF">IAD42_02340</name>
</gene>
<evidence type="ECO:0000313" key="8">
    <source>
        <dbReference type="Proteomes" id="UP000886876"/>
    </source>
</evidence>
<name>A0A9D1K7F5_9FIRM</name>
<dbReference type="GO" id="GO:0042910">
    <property type="term" value="F:xenobiotic transmembrane transporter activity"/>
    <property type="evidence" value="ECO:0007669"/>
    <property type="project" value="InterPro"/>
</dbReference>
<reference evidence="7" key="2">
    <citation type="journal article" date="2021" name="PeerJ">
        <title>Extensive microbial diversity within the chicken gut microbiome revealed by metagenomics and culture.</title>
        <authorList>
            <person name="Gilroy R."/>
            <person name="Ravi A."/>
            <person name="Getino M."/>
            <person name="Pursley I."/>
            <person name="Horton D.L."/>
            <person name="Alikhan N.F."/>
            <person name="Baker D."/>
            <person name="Gharbi K."/>
            <person name="Hall N."/>
            <person name="Watson M."/>
            <person name="Adriaenssens E.M."/>
            <person name="Foster-Nyarko E."/>
            <person name="Jarju S."/>
            <person name="Secka A."/>
            <person name="Antonio M."/>
            <person name="Oren A."/>
            <person name="Chaudhuri R.R."/>
            <person name="La Ragione R."/>
            <person name="Hildebrand F."/>
            <person name="Pallen M.J."/>
        </authorList>
    </citation>
    <scope>NUCLEOTIDE SEQUENCE</scope>
    <source>
        <strain evidence="7">ChiHecec3B27-6122</strain>
    </source>
</reference>
<keyword evidence="7" id="KW-0547">Nucleotide-binding</keyword>
<feature type="transmembrane region" description="Helical" evidence="6">
    <location>
        <begin position="196"/>
        <end position="217"/>
    </location>
</feature>
<evidence type="ECO:0000256" key="3">
    <source>
        <dbReference type="ARBA" id="ARBA00020268"/>
    </source>
</evidence>
<evidence type="ECO:0000256" key="5">
    <source>
        <dbReference type="ARBA" id="ARBA00031636"/>
    </source>
</evidence>
<comment type="similarity">
    <text evidence="2">Belongs to the multi antimicrobial extrusion (MATE) (TC 2.A.66.1) family.</text>
</comment>
<proteinExistence type="inferred from homology"/>
<evidence type="ECO:0000256" key="1">
    <source>
        <dbReference type="ARBA" id="ARBA00003408"/>
    </source>
</evidence>
<evidence type="ECO:0000256" key="2">
    <source>
        <dbReference type="ARBA" id="ARBA00010199"/>
    </source>
</evidence>
<dbReference type="GO" id="GO:0005886">
    <property type="term" value="C:plasma membrane"/>
    <property type="evidence" value="ECO:0007669"/>
    <property type="project" value="TreeGrafter"/>
</dbReference>
<keyword evidence="6" id="KW-0812">Transmembrane</keyword>
<feature type="transmembrane region" description="Helical" evidence="6">
    <location>
        <begin position="137"/>
        <end position="157"/>
    </location>
</feature>
<dbReference type="PANTHER" id="PTHR43298">
    <property type="entry name" value="MULTIDRUG RESISTANCE PROTEIN NORM-RELATED"/>
    <property type="match status" value="1"/>
</dbReference>
<organism evidence="7 8">
    <name type="scientific">Candidatus Scatomorpha pullistercoris</name>
    <dbReference type="NCBI Taxonomy" id="2840929"/>
    <lineage>
        <taxon>Bacteria</taxon>
        <taxon>Bacillati</taxon>
        <taxon>Bacillota</taxon>
        <taxon>Clostridia</taxon>
        <taxon>Eubacteriales</taxon>
        <taxon>Candidatus Scatomorpha</taxon>
    </lineage>
</organism>
<feature type="transmembrane region" description="Helical" evidence="6">
    <location>
        <begin position="328"/>
        <end position="348"/>
    </location>
</feature>
<dbReference type="AlphaFoldDB" id="A0A9D1K7F5"/>
<keyword evidence="4" id="KW-0813">Transport</keyword>
<dbReference type="InterPro" id="IPR002528">
    <property type="entry name" value="MATE_fam"/>
</dbReference>
<keyword evidence="6" id="KW-0472">Membrane</keyword>
<feature type="transmembrane region" description="Helical" evidence="6">
    <location>
        <begin position="20"/>
        <end position="42"/>
    </location>
</feature>
<evidence type="ECO:0000313" key="7">
    <source>
        <dbReference type="EMBL" id="HIS96793.1"/>
    </source>
</evidence>
<protein>
    <recommendedName>
        <fullName evidence="3">Probable multidrug resistance protein NorM</fullName>
    </recommendedName>
    <alternativeName>
        <fullName evidence="5">Multidrug-efflux transporter</fullName>
    </alternativeName>
</protein>
<dbReference type="GO" id="GO:0015297">
    <property type="term" value="F:antiporter activity"/>
    <property type="evidence" value="ECO:0007669"/>
    <property type="project" value="InterPro"/>
</dbReference>